<feature type="transmembrane region" description="Helical" evidence="5">
    <location>
        <begin position="234"/>
        <end position="253"/>
    </location>
</feature>
<evidence type="ECO:0000256" key="1">
    <source>
        <dbReference type="ARBA" id="ARBA00008066"/>
    </source>
</evidence>
<evidence type="ECO:0000256" key="2">
    <source>
        <dbReference type="ARBA" id="ARBA00022448"/>
    </source>
</evidence>
<evidence type="ECO:0000313" key="6">
    <source>
        <dbReference type="EMBL" id="GMI36460.1"/>
    </source>
</evidence>
<sequence length="673" mass="74014">MASSHQPPSRRLDSFTLHYYLDSNYSSLSDSTWSFTVMLLSSASMGLPYMISDLNPPLAIVLFFVTMLVAWYCSRILIMLADTRRTFYFDKLVREAFGAWPSWVVLLLSCTFSVLGVALNLRQTSEVVMFLLPEDWVSKNILVHMGIEEKAHKYQTIPVILFYAILNIPQLLMCNTLPSVSHMSLIALVFFVLIIPSIWVDIVPILESGQNPLEDDDSFEGGTFWEEWITPEPFSYKVVGTLLYVFGTSYNSLTIYNSLRMRRIERGMKVVKNGMLLASTLLFLSTLTAFIAYLPHHGGSDNLRVRVNILLHTYKNSGPGMSMARVFYVLFEFFKFPLDSMMARVAVKRFRRKFLQLFDITGEDASSNCHLELLCCCVGRGRGGDEERAEWGTFRGWFDSSNNGRRGRNSSENSSARQSHDVQGGGFVEGGGIIIGGAGENGGLGGGIGSDVPIATTRGGIGNMLSVPLIVGNEGGGRIFNSGGARGETGEERFYTIDRESHGGGGDGGQNYGLGGGHNTNVMTGTNGTNDTNGTNGTNRSNYTVNTDNDGVDQDERGEEKRRLCTISCGKRKITITLGLGTWMISVLIAVLPKMSSYIVIMGALSATLLGIIFPAACYMRLGPVNYDFGDLGWMGRVPNWYFGFFAIAFGVGAWGVSFVGGYDLMTSDWSGR</sequence>
<keyword evidence="2" id="KW-0813">Transport</keyword>
<feature type="transmembrane region" description="Helical" evidence="5">
    <location>
        <begin position="598"/>
        <end position="620"/>
    </location>
</feature>
<organism evidence="6 7">
    <name type="scientific">Triparma columacea</name>
    <dbReference type="NCBI Taxonomy" id="722753"/>
    <lineage>
        <taxon>Eukaryota</taxon>
        <taxon>Sar</taxon>
        <taxon>Stramenopiles</taxon>
        <taxon>Ochrophyta</taxon>
        <taxon>Bolidophyceae</taxon>
        <taxon>Parmales</taxon>
        <taxon>Triparmaceae</taxon>
        <taxon>Triparma</taxon>
    </lineage>
</organism>
<feature type="transmembrane region" description="Helical" evidence="5">
    <location>
        <begin position="57"/>
        <end position="78"/>
    </location>
</feature>
<dbReference type="GO" id="GO:0016020">
    <property type="term" value="C:membrane"/>
    <property type="evidence" value="ECO:0007669"/>
    <property type="project" value="TreeGrafter"/>
</dbReference>
<evidence type="ECO:0000256" key="3">
    <source>
        <dbReference type="ARBA" id="ARBA00022970"/>
    </source>
</evidence>
<keyword evidence="5" id="KW-0812">Transmembrane</keyword>
<feature type="transmembrane region" description="Helical" evidence="5">
    <location>
        <begin position="326"/>
        <end position="347"/>
    </location>
</feature>
<feature type="transmembrane region" description="Helical" evidence="5">
    <location>
        <begin position="99"/>
        <end position="121"/>
    </location>
</feature>
<dbReference type="AlphaFoldDB" id="A0A9W7G5I5"/>
<dbReference type="PANTHER" id="PTHR22950:SF458">
    <property type="entry name" value="SODIUM-COUPLED NEUTRAL AMINO ACID TRANSPORTER 11-RELATED"/>
    <property type="match status" value="1"/>
</dbReference>
<protein>
    <recommendedName>
        <fullName evidence="8">Amino acid transporter transmembrane domain-containing protein</fullName>
    </recommendedName>
</protein>
<feature type="compositionally biased region" description="Low complexity" evidence="4">
    <location>
        <begin position="402"/>
        <end position="417"/>
    </location>
</feature>
<feature type="transmembrane region" description="Helical" evidence="5">
    <location>
        <begin position="274"/>
        <end position="294"/>
    </location>
</feature>
<proteinExistence type="inferred from homology"/>
<evidence type="ECO:0000256" key="5">
    <source>
        <dbReference type="SAM" id="Phobius"/>
    </source>
</evidence>
<evidence type="ECO:0000256" key="4">
    <source>
        <dbReference type="SAM" id="MobiDB-lite"/>
    </source>
</evidence>
<feature type="transmembrane region" description="Helical" evidence="5">
    <location>
        <begin position="185"/>
        <end position="206"/>
    </location>
</feature>
<keyword evidence="5" id="KW-1133">Transmembrane helix</keyword>
<evidence type="ECO:0000313" key="7">
    <source>
        <dbReference type="Proteomes" id="UP001165065"/>
    </source>
</evidence>
<feature type="region of interest" description="Disordered" evidence="4">
    <location>
        <begin position="402"/>
        <end position="424"/>
    </location>
</feature>
<keyword evidence="7" id="KW-1185">Reference proteome</keyword>
<dbReference type="GO" id="GO:0015179">
    <property type="term" value="F:L-amino acid transmembrane transporter activity"/>
    <property type="evidence" value="ECO:0007669"/>
    <property type="project" value="TreeGrafter"/>
</dbReference>
<reference evidence="7" key="1">
    <citation type="journal article" date="2023" name="Commun. Biol.">
        <title>Genome analysis of Parmales, the sister group of diatoms, reveals the evolutionary specialization of diatoms from phago-mixotrophs to photoautotrophs.</title>
        <authorList>
            <person name="Ban H."/>
            <person name="Sato S."/>
            <person name="Yoshikawa S."/>
            <person name="Yamada K."/>
            <person name="Nakamura Y."/>
            <person name="Ichinomiya M."/>
            <person name="Sato N."/>
            <person name="Blanc-Mathieu R."/>
            <person name="Endo H."/>
            <person name="Kuwata A."/>
            <person name="Ogata H."/>
        </authorList>
    </citation>
    <scope>NUCLEOTIDE SEQUENCE [LARGE SCALE GENOMIC DNA]</scope>
</reference>
<accession>A0A9W7G5I5</accession>
<keyword evidence="5" id="KW-0472">Membrane</keyword>
<keyword evidence="3" id="KW-0029">Amino-acid transport</keyword>
<evidence type="ECO:0008006" key="8">
    <source>
        <dbReference type="Google" id="ProtNLM"/>
    </source>
</evidence>
<feature type="compositionally biased region" description="Polar residues" evidence="4">
    <location>
        <begin position="540"/>
        <end position="549"/>
    </location>
</feature>
<dbReference type="EMBL" id="BRYA01000065">
    <property type="protein sequence ID" value="GMI36460.1"/>
    <property type="molecule type" value="Genomic_DNA"/>
</dbReference>
<name>A0A9W7G5I5_9STRA</name>
<dbReference type="Proteomes" id="UP001165065">
    <property type="component" value="Unassembled WGS sequence"/>
</dbReference>
<dbReference type="OrthoDB" id="199069at2759"/>
<feature type="compositionally biased region" description="Low complexity" evidence="4">
    <location>
        <begin position="529"/>
        <end position="539"/>
    </location>
</feature>
<feature type="transmembrane region" description="Helical" evidence="5">
    <location>
        <begin position="641"/>
        <end position="663"/>
    </location>
</feature>
<comment type="caution">
    <text evidence="6">The sequence shown here is derived from an EMBL/GenBank/DDBJ whole genome shotgun (WGS) entry which is preliminary data.</text>
</comment>
<dbReference type="PANTHER" id="PTHR22950">
    <property type="entry name" value="AMINO ACID TRANSPORTER"/>
    <property type="match status" value="1"/>
</dbReference>
<comment type="similarity">
    <text evidence="1">Belongs to the amino acid/polyamine transporter 2 family.</text>
</comment>
<feature type="transmembrane region" description="Helical" evidence="5">
    <location>
        <begin position="154"/>
        <end position="173"/>
    </location>
</feature>
<gene>
    <name evidence="6" type="ORF">TrCOL_g9552</name>
</gene>
<feature type="transmembrane region" description="Helical" evidence="5">
    <location>
        <begin position="574"/>
        <end position="592"/>
    </location>
</feature>
<feature type="region of interest" description="Disordered" evidence="4">
    <location>
        <begin position="529"/>
        <end position="558"/>
    </location>
</feature>